<dbReference type="Gene3D" id="2.120.10.30">
    <property type="entry name" value="TolB, C-terminal domain"/>
    <property type="match status" value="1"/>
</dbReference>
<keyword evidence="2" id="KW-1185">Reference proteome</keyword>
<dbReference type="InterPro" id="IPR011042">
    <property type="entry name" value="6-blade_b-propeller_TolB-like"/>
</dbReference>
<accession>A0A6J8DIB5</accession>
<name>A0A6J8DIB5_MYTCO</name>
<dbReference type="EMBL" id="CACVKT020007531">
    <property type="protein sequence ID" value="CAC5408363.1"/>
    <property type="molecule type" value="Genomic_DNA"/>
</dbReference>
<evidence type="ECO:0008006" key="3">
    <source>
        <dbReference type="Google" id="ProtNLM"/>
    </source>
</evidence>
<protein>
    <recommendedName>
        <fullName evidence="3">TRIM2_3</fullName>
    </recommendedName>
</protein>
<evidence type="ECO:0000313" key="2">
    <source>
        <dbReference type="Proteomes" id="UP000507470"/>
    </source>
</evidence>
<reference evidence="1 2" key="1">
    <citation type="submission" date="2020-06" db="EMBL/GenBank/DDBJ databases">
        <authorList>
            <person name="Li R."/>
            <person name="Bekaert M."/>
        </authorList>
    </citation>
    <scope>NUCLEOTIDE SEQUENCE [LARGE SCALE GENOMIC DNA]</scope>
    <source>
        <strain evidence="2">wild</strain>
    </source>
</reference>
<evidence type="ECO:0000313" key="1">
    <source>
        <dbReference type="EMBL" id="CAC5408363.1"/>
    </source>
</evidence>
<organism evidence="1 2">
    <name type="scientific">Mytilus coruscus</name>
    <name type="common">Sea mussel</name>
    <dbReference type="NCBI Taxonomy" id="42192"/>
    <lineage>
        <taxon>Eukaryota</taxon>
        <taxon>Metazoa</taxon>
        <taxon>Spiralia</taxon>
        <taxon>Lophotrochozoa</taxon>
        <taxon>Mollusca</taxon>
        <taxon>Bivalvia</taxon>
        <taxon>Autobranchia</taxon>
        <taxon>Pteriomorphia</taxon>
        <taxon>Mytilida</taxon>
        <taxon>Mytiloidea</taxon>
        <taxon>Mytilidae</taxon>
        <taxon>Mytilinae</taxon>
        <taxon>Mytilus</taxon>
    </lineage>
</organism>
<gene>
    <name evidence="1" type="ORF">MCOR_41765</name>
</gene>
<dbReference type="SUPFAM" id="SSF101898">
    <property type="entry name" value="NHL repeat"/>
    <property type="match status" value="1"/>
</dbReference>
<dbReference type="Proteomes" id="UP000507470">
    <property type="component" value="Unassembled WGS sequence"/>
</dbReference>
<dbReference type="AlphaFoldDB" id="A0A6J8DIB5"/>
<sequence>MIEGTLRNVKQCIKNRESATKEIEKQELAVTTMVLETRTKTNGQLDMLDEKLLHELKSTSHTCKSKYMKILQKLESTEEMLTKVMEQTIHMKQFSSDIQVFLGTRQANKQIVREVESIKREIESTKNYELKVSIHRLIEKLSNEVEDFGKIMVSESATDLDFRDPKIDQAQIGINVPKSGNISNIKLQLIKSFQITRTHKLNVAGCVILPNGHFFMANYTKDKHLIECSETGEHIRDILVSGKTYDIAVVDLNCICVSYGDTKFLEIMNRITFHFEKKISLQKCCLGVSHENGRLYVVYGNHIKVMDLSGQQLETFITASENVLCIKTRSDKMFYADYKTGKVHCCQLNEEELWQFECDSINFPYSVTVDNYYNVYVVGYVSDNLTIIQHDGKDSKTLLTKSDGLLNPQAVYYDEDKKALLVCSKEGKVALYKVS</sequence>
<proteinExistence type="predicted"/>